<proteinExistence type="predicted"/>
<dbReference type="AlphaFoldDB" id="A0A1F4VCJ5"/>
<dbReference type="EMBL" id="MEVI01000003">
    <property type="protein sequence ID" value="OGC54884.1"/>
    <property type="molecule type" value="Genomic_DNA"/>
</dbReference>
<evidence type="ECO:0000313" key="2">
    <source>
        <dbReference type="Proteomes" id="UP000176504"/>
    </source>
</evidence>
<sequence length="113" mass="12047">MVTLISQYTNKNQGTAKLTDIGNGKTKVVIQLDIMAGQPPANIYSGSCVKIGAVKYTLMEVRNGLKTNSAPGKSKTILNTSLQELHSMLPLAIGVRNLPLSATPSLEYCGNLK</sequence>
<reference evidence="1 2" key="1">
    <citation type="journal article" date="2016" name="Nat. Commun.">
        <title>Thousands of microbial genomes shed light on interconnected biogeochemical processes in an aquifer system.</title>
        <authorList>
            <person name="Anantharaman K."/>
            <person name="Brown C.T."/>
            <person name="Hug L.A."/>
            <person name="Sharon I."/>
            <person name="Castelle C.J."/>
            <person name="Probst A.J."/>
            <person name="Thomas B.C."/>
            <person name="Singh A."/>
            <person name="Wilkins M.J."/>
            <person name="Karaoz U."/>
            <person name="Brodie E.L."/>
            <person name="Williams K.H."/>
            <person name="Hubbard S.S."/>
            <person name="Banfield J.F."/>
        </authorList>
    </citation>
    <scope>NUCLEOTIDE SEQUENCE [LARGE SCALE GENOMIC DNA]</scope>
</reference>
<dbReference type="Proteomes" id="UP000176504">
    <property type="component" value="Unassembled WGS sequence"/>
</dbReference>
<accession>A0A1F4VCJ5</accession>
<name>A0A1F4VCJ5_UNCKA</name>
<protein>
    <submittedName>
        <fullName evidence="1">Uncharacterized protein</fullName>
    </submittedName>
</protein>
<gene>
    <name evidence="1" type="ORF">A3A78_02775</name>
</gene>
<comment type="caution">
    <text evidence="1">The sequence shown here is derived from an EMBL/GenBank/DDBJ whole genome shotgun (WGS) entry which is preliminary data.</text>
</comment>
<evidence type="ECO:0000313" key="1">
    <source>
        <dbReference type="EMBL" id="OGC54884.1"/>
    </source>
</evidence>
<organism evidence="1 2">
    <name type="scientific">candidate division WWE3 bacterium RIFCSPLOWO2_01_FULL_41_18</name>
    <dbReference type="NCBI Taxonomy" id="1802625"/>
    <lineage>
        <taxon>Bacteria</taxon>
        <taxon>Katanobacteria</taxon>
    </lineage>
</organism>